<proteinExistence type="predicted"/>
<organism evidence="3 4">
    <name type="scientific">Effrenium voratum</name>
    <dbReference type="NCBI Taxonomy" id="2562239"/>
    <lineage>
        <taxon>Eukaryota</taxon>
        <taxon>Sar</taxon>
        <taxon>Alveolata</taxon>
        <taxon>Dinophyceae</taxon>
        <taxon>Suessiales</taxon>
        <taxon>Symbiodiniaceae</taxon>
        <taxon>Effrenium</taxon>
    </lineage>
</organism>
<dbReference type="InterPro" id="IPR000253">
    <property type="entry name" value="FHA_dom"/>
</dbReference>
<evidence type="ECO:0000313" key="4">
    <source>
        <dbReference type="Proteomes" id="UP001178507"/>
    </source>
</evidence>
<dbReference type="AlphaFoldDB" id="A0AA36MJZ7"/>
<dbReference type="PROSITE" id="PS50006">
    <property type="entry name" value="FHA_DOMAIN"/>
    <property type="match status" value="1"/>
</dbReference>
<name>A0AA36MJZ7_9DINO</name>
<protein>
    <recommendedName>
        <fullName evidence="2">FHA domain-containing protein</fullName>
    </recommendedName>
</protein>
<comment type="caution">
    <text evidence="3">The sequence shown here is derived from an EMBL/GenBank/DDBJ whole genome shotgun (WGS) entry which is preliminary data.</text>
</comment>
<feature type="compositionally biased region" description="Acidic residues" evidence="1">
    <location>
        <begin position="464"/>
        <end position="476"/>
    </location>
</feature>
<evidence type="ECO:0000313" key="3">
    <source>
        <dbReference type="EMBL" id="CAJ1370408.1"/>
    </source>
</evidence>
<dbReference type="InterPro" id="IPR008984">
    <property type="entry name" value="SMAD_FHA_dom_sf"/>
</dbReference>
<dbReference type="EMBL" id="CAUJNA010000014">
    <property type="protein sequence ID" value="CAJ1370408.1"/>
    <property type="molecule type" value="Genomic_DNA"/>
</dbReference>
<dbReference type="Proteomes" id="UP001178507">
    <property type="component" value="Unassembled WGS sequence"/>
</dbReference>
<feature type="region of interest" description="Disordered" evidence="1">
    <location>
        <begin position="385"/>
        <end position="478"/>
    </location>
</feature>
<gene>
    <name evidence="3" type="ORF">EVOR1521_LOCUS978</name>
</gene>
<dbReference type="CDD" id="cd00060">
    <property type="entry name" value="FHA"/>
    <property type="match status" value="1"/>
</dbReference>
<evidence type="ECO:0000259" key="2">
    <source>
        <dbReference type="PROSITE" id="PS50006"/>
    </source>
</evidence>
<keyword evidence="4" id="KW-1185">Reference proteome</keyword>
<feature type="domain" description="FHA" evidence="2">
    <location>
        <begin position="118"/>
        <end position="173"/>
    </location>
</feature>
<accession>A0AA36MJZ7</accession>
<feature type="compositionally biased region" description="Low complexity" evidence="1">
    <location>
        <begin position="443"/>
        <end position="458"/>
    </location>
</feature>
<dbReference type="SUPFAM" id="SSF49879">
    <property type="entry name" value="SMAD/FHA domain"/>
    <property type="match status" value="1"/>
</dbReference>
<reference evidence="3" key="1">
    <citation type="submission" date="2023-08" db="EMBL/GenBank/DDBJ databases">
        <authorList>
            <person name="Chen Y."/>
            <person name="Shah S."/>
            <person name="Dougan E. K."/>
            <person name="Thang M."/>
            <person name="Chan C."/>
        </authorList>
    </citation>
    <scope>NUCLEOTIDE SEQUENCE</scope>
</reference>
<feature type="compositionally biased region" description="Basic residues" evidence="1">
    <location>
        <begin position="402"/>
        <end position="413"/>
    </location>
</feature>
<sequence length="714" mass="76463">MNHPRGLEATGAANGELPNIDVFINLSVAHEADKQIPKDLLQAAVEEFTLRWQLRPQAARRISSLPPAGQCFALQNFRPEHNSCASEALERYVDRLKVQKPAPWGLSACTLRVEATGAIIGRCCPDLDALCREDAPERLAQAHCKIRSEQDRFFLCDMETSEEDGTTLDGYAVNNQWIGPLKNGSLIVCGPLRIKIQLSEMAKDTPLDASIMRQMSLKRPTDSDDEDDPAWQRKVYQRTEEDAKLAWIARREQYKDRAEERRKKHSDSGAAIDTLVNKFEKIVEAERIAAEVEAQRVDMPVQEAQREACMNVDGSFVGSANMERAGIGFNTSMSAELIPNVLDPKSLSRQDSAKIKMQMRFKQADGPRLQPAKERQSWRRLEAASLAYRRGSPRMPEERKSEKKSKKGQGRSRHQPDAAQEGWQRRQSHSALEETSLPPGPVATPAELGAAASAASEQARPEPEPAEPADAEEAEEAVVVPEVPEVTECAQEEAVSAVATLATQTEAEAVCAAVTAPAQAAPVEALKKQLEEEESTVAARWAELQKSARCRLQQGQEAFTVVQGKVKSLTGDKQLQAGVVGAGTGAVVLGTGGAISGLASGGLVGAAVGVVPAIFTFGLSIPFCAAIGGGAGLAVGAAGGATAGAVAGGATGYGAYGRRHQIREKASRTYEQVSTGADFVKTRANAATAFLSERATLARARILGGGTGGTEALD</sequence>
<evidence type="ECO:0000256" key="1">
    <source>
        <dbReference type="SAM" id="MobiDB-lite"/>
    </source>
</evidence>